<gene>
    <name evidence="4" type="ORF">LCGC14_1667390</name>
</gene>
<sequence length="208" mass="22664">HEKKLHLVETFSSLGRNKRYIEGVIAQTFYVAAQIMCWTFIIHYATDLLGFSFAKAQAYNVIAMIIFCSSRFICTFLLKFISPGRLLMSLAIGAMGLTLGAIFLQGMTGLYCLVGISACMSLMFPTIYGIALDGMGEEAKVASAGLIFAIVGGCLMPPLQGRIIDMGGFGGLEGVRASFFLPFICFVVITIFGFRTWKIHHPASEDIG</sequence>
<dbReference type="EMBL" id="LAZR01014258">
    <property type="protein sequence ID" value="KKM18268.1"/>
    <property type="molecule type" value="Genomic_DNA"/>
</dbReference>
<dbReference type="InterPro" id="IPR036259">
    <property type="entry name" value="MFS_trans_sf"/>
</dbReference>
<name>A0A0F9K840_9ZZZZ</name>
<feature type="non-terminal residue" evidence="4">
    <location>
        <position position="1"/>
    </location>
</feature>
<keyword evidence="3" id="KW-1133">Transmembrane helix</keyword>
<protein>
    <recommendedName>
        <fullName evidence="5">Major facilitator superfamily (MFS) profile domain-containing protein</fullName>
    </recommendedName>
</protein>
<evidence type="ECO:0000313" key="4">
    <source>
        <dbReference type="EMBL" id="KKM18268.1"/>
    </source>
</evidence>
<dbReference type="SUPFAM" id="SSF103473">
    <property type="entry name" value="MFS general substrate transporter"/>
    <property type="match status" value="1"/>
</dbReference>
<comment type="subcellular location">
    <subcellularLocation>
        <location evidence="1">Cell inner membrane</location>
        <topology evidence="1">Multi-pass membrane protein</topology>
    </subcellularLocation>
</comment>
<dbReference type="PANTHER" id="PTHR43702">
    <property type="entry name" value="L-FUCOSE-PROTON SYMPORTER"/>
    <property type="match status" value="1"/>
</dbReference>
<feature type="transmembrane region" description="Helical" evidence="3">
    <location>
        <begin position="85"/>
        <end position="104"/>
    </location>
</feature>
<keyword evidence="3" id="KW-0812">Transmembrane</keyword>
<evidence type="ECO:0000256" key="2">
    <source>
        <dbReference type="ARBA" id="ARBA00022475"/>
    </source>
</evidence>
<feature type="transmembrane region" description="Helical" evidence="3">
    <location>
        <begin position="141"/>
        <end position="159"/>
    </location>
</feature>
<dbReference type="Gene3D" id="1.20.1250.20">
    <property type="entry name" value="MFS general substrate transporter like domains"/>
    <property type="match status" value="1"/>
</dbReference>
<dbReference type="InterPro" id="IPR050375">
    <property type="entry name" value="MFS_TsgA-like"/>
</dbReference>
<evidence type="ECO:0000256" key="1">
    <source>
        <dbReference type="ARBA" id="ARBA00004429"/>
    </source>
</evidence>
<organism evidence="4">
    <name type="scientific">marine sediment metagenome</name>
    <dbReference type="NCBI Taxonomy" id="412755"/>
    <lineage>
        <taxon>unclassified sequences</taxon>
        <taxon>metagenomes</taxon>
        <taxon>ecological metagenomes</taxon>
    </lineage>
</organism>
<feature type="transmembrane region" description="Helical" evidence="3">
    <location>
        <begin position="110"/>
        <end position="129"/>
    </location>
</feature>
<dbReference type="GO" id="GO:0005886">
    <property type="term" value="C:plasma membrane"/>
    <property type="evidence" value="ECO:0007669"/>
    <property type="project" value="UniProtKB-SubCell"/>
</dbReference>
<reference evidence="4" key="1">
    <citation type="journal article" date="2015" name="Nature">
        <title>Complex archaea that bridge the gap between prokaryotes and eukaryotes.</title>
        <authorList>
            <person name="Spang A."/>
            <person name="Saw J.H."/>
            <person name="Jorgensen S.L."/>
            <person name="Zaremba-Niedzwiedzka K."/>
            <person name="Martijn J."/>
            <person name="Lind A.E."/>
            <person name="van Eijk R."/>
            <person name="Schleper C."/>
            <person name="Guy L."/>
            <person name="Ettema T.J."/>
        </authorList>
    </citation>
    <scope>NUCLEOTIDE SEQUENCE</scope>
</reference>
<evidence type="ECO:0000256" key="3">
    <source>
        <dbReference type="SAM" id="Phobius"/>
    </source>
</evidence>
<feature type="transmembrane region" description="Helical" evidence="3">
    <location>
        <begin position="58"/>
        <end position="78"/>
    </location>
</feature>
<keyword evidence="2" id="KW-1003">Cell membrane</keyword>
<feature type="transmembrane region" description="Helical" evidence="3">
    <location>
        <begin position="179"/>
        <end position="197"/>
    </location>
</feature>
<dbReference type="AlphaFoldDB" id="A0A0F9K840"/>
<keyword evidence="3" id="KW-0472">Membrane</keyword>
<evidence type="ECO:0008006" key="5">
    <source>
        <dbReference type="Google" id="ProtNLM"/>
    </source>
</evidence>
<dbReference type="PANTHER" id="PTHR43702:SF11">
    <property type="entry name" value="L-FUCOSE-PROTON SYMPORTER"/>
    <property type="match status" value="1"/>
</dbReference>
<feature type="transmembrane region" description="Helical" evidence="3">
    <location>
        <begin position="20"/>
        <end position="46"/>
    </location>
</feature>
<comment type="caution">
    <text evidence="4">The sequence shown here is derived from an EMBL/GenBank/DDBJ whole genome shotgun (WGS) entry which is preliminary data.</text>
</comment>
<proteinExistence type="predicted"/>
<accession>A0A0F9K840</accession>